<dbReference type="InterPro" id="IPR001387">
    <property type="entry name" value="Cro/C1-type_HTH"/>
</dbReference>
<dbReference type="SMART" id="SM00530">
    <property type="entry name" value="HTH_XRE"/>
    <property type="match status" value="1"/>
</dbReference>
<sequence length="278" mass="31684">MTTTAKEAREAFGERLRNLRKDAGLTGRQLSELAGWPPSKVSKIEYGRQVPTDDDVRVWCIHTRTADQVPDLIANLRNVETAYLEWRRMRLPHRQKQSIASEAKTSLMRWYEPVLVPGLLQTPPYAEALLRTVLDFCDEPETEIDASLSARLERQQVLYRGNHRFYFMLAEQVLHTRVGTADTMLEQMDRLLTAMSLPRVVLGIVPSAHTYTAPTNNFIMFDTRMVQVETISAELTITQPSEIALYDKAFHRLKDQAIHGQDARAMIAAAMADLRSDD</sequence>
<feature type="domain" description="HTH cro/C1-type" evidence="1">
    <location>
        <begin position="16"/>
        <end position="54"/>
    </location>
</feature>
<dbReference type="Proteomes" id="UP001595767">
    <property type="component" value="Unassembled WGS sequence"/>
</dbReference>
<dbReference type="EMBL" id="JBHSBA010000003">
    <property type="protein sequence ID" value="MFC4124290.1"/>
    <property type="molecule type" value="Genomic_DNA"/>
</dbReference>
<evidence type="ECO:0000313" key="2">
    <source>
        <dbReference type="EMBL" id="MFC4124290.1"/>
    </source>
</evidence>
<comment type="caution">
    <text evidence="2">The sequence shown here is derived from an EMBL/GenBank/DDBJ whole genome shotgun (WGS) entry which is preliminary data.</text>
</comment>
<evidence type="ECO:0000313" key="3">
    <source>
        <dbReference type="Proteomes" id="UP001595767"/>
    </source>
</evidence>
<dbReference type="InterPro" id="IPR043917">
    <property type="entry name" value="DUF5753"/>
</dbReference>
<dbReference type="Pfam" id="PF13560">
    <property type="entry name" value="HTH_31"/>
    <property type="match status" value="1"/>
</dbReference>
<keyword evidence="3" id="KW-1185">Reference proteome</keyword>
<name>A0ABV8L0K2_9NOCA</name>
<dbReference type="SUPFAM" id="SSF47413">
    <property type="entry name" value="lambda repressor-like DNA-binding domains"/>
    <property type="match status" value="1"/>
</dbReference>
<dbReference type="Pfam" id="PF19054">
    <property type="entry name" value="DUF5753"/>
    <property type="match status" value="1"/>
</dbReference>
<reference evidence="3" key="1">
    <citation type="journal article" date="2019" name="Int. J. Syst. Evol. Microbiol.">
        <title>The Global Catalogue of Microorganisms (GCM) 10K type strain sequencing project: providing services to taxonomists for standard genome sequencing and annotation.</title>
        <authorList>
            <consortium name="The Broad Institute Genomics Platform"/>
            <consortium name="The Broad Institute Genome Sequencing Center for Infectious Disease"/>
            <person name="Wu L."/>
            <person name="Ma J."/>
        </authorList>
    </citation>
    <scope>NUCLEOTIDE SEQUENCE [LARGE SCALE GENOMIC DNA]</scope>
    <source>
        <strain evidence="3">CGMCC 4.7204</strain>
    </source>
</reference>
<accession>A0ABV8L0K2</accession>
<dbReference type="Gene3D" id="1.10.260.40">
    <property type="entry name" value="lambda repressor-like DNA-binding domains"/>
    <property type="match status" value="1"/>
</dbReference>
<evidence type="ECO:0000259" key="1">
    <source>
        <dbReference type="PROSITE" id="PS50943"/>
    </source>
</evidence>
<proteinExistence type="predicted"/>
<protein>
    <submittedName>
        <fullName evidence="2">Helix-turn-helix domain-containing protein</fullName>
    </submittedName>
</protein>
<dbReference type="InterPro" id="IPR010982">
    <property type="entry name" value="Lambda_DNA-bd_dom_sf"/>
</dbReference>
<dbReference type="PROSITE" id="PS50943">
    <property type="entry name" value="HTH_CROC1"/>
    <property type="match status" value="1"/>
</dbReference>
<gene>
    <name evidence="2" type="ORF">ACFOW8_05055</name>
</gene>
<organism evidence="2 3">
    <name type="scientific">Nocardia rhizosphaerae</name>
    <dbReference type="NCBI Taxonomy" id="1691571"/>
    <lineage>
        <taxon>Bacteria</taxon>
        <taxon>Bacillati</taxon>
        <taxon>Actinomycetota</taxon>
        <taxon>Actinomycetes</taxon>
        <taxon>Mycobacteriales</taxon>
        <taxon>Nocardiaceae</taxon>
        <taxon>Nocardia</taxon>
    </lineage>
</organism>
<dbReference type="RefSeq" id="WP_378546115.1">
    <property type="nucleotide sequence ID" value="NZ_JBHSBA010000003.1"/>
</dbReference>
<dbReference type="CDD" id="cd00093">
    <property type="entry name" value="HTH_XRE"/>
    <property type="match status" value="1"/>
</dbReference>